<sequence length="658" mass="75035">MIISHLTPGSLLAVSRTSRFLRSLTFTKRAEPIWMAARKRRGWPDLQAGGLNEVEYAKLVEGEFCSLCGEAERCDDEWDDCDCWDCRCPVGRDFRLRVMLCRNCAANIKPSEGISAEHWFLHPQTFACCSSRQMGEHGWQVSQRRDRLYFVPQVLKQSAALYAAEADAAGQARPLLLGSQNYTFGRRAFLDAVKLDASVLKANKTSLRWIDEEEEARMKEIRIEKLDEKFRSLGLEPEDFVDIGKTNSWCRACIEEDHYVDVKRWEDEQQAKCIPEEDKDAEALEDEDEDTRWERTLAEMLAAWHGNCIPAPYELTETFPFEGDHRELCFQEDWRRYRGAIIEYARRNQHKLRWLAMQDARERRKKELETLFVGLRTSCREERFGFFIASSTFLDFPKVKALWYPDNGVGVSAVELESWPRVRQQILLRIAKSDRLATIQLFDRIARSLLNDGRRLGDFASFVLDREPSPFVDSDPSKGLAPYHSALGGDDMNPVFDRLASLFRCGVCSAKLTFPDIAIHLVDEHGVANVAAYAHIPSLSFRKAVKDLLKQLCLPADTSPATFEAAYGGVRFDVKSRTKSGELETSIGETWAQVLSGKSPVDLDTNRLKLSRSTDRDIVEIKLSTAEQQNTHSASLWRALAVEEEASRQRSAAWGLYS</sequence>
<proteinExistence type="predicted"/>
<comment type="caution">
    <text evidence="1">The sequence shown here is derived from an EMBL/GenBank/DDBJ whole genome shotgun (WGS) entry which is preliminary data.</text>
</comment>
<evidence type="ECO:0000313" key="2">
    <source>
        <dbReference type="Proteomes" id="UP000239560"/>
    </source>
</evidence>
<dbReference type="OrthoDB" id="2528452at2759"/>
<protein>
    <recommendedName>
        <fullName evidence="3">F-box domain-containing protein</fullName>
    </recommendedName>
</protein>
<dbReference type="AlphaFoldDB" id="A0A2T0A1Q1"/>
<accession>A0A2T0A1Q1</accession>
<gene>
    <name evidence="1" type="ORF">AAT19DRAFT_10047</name>
</gene>
<organism evidence="1 2">
    <name type="scientific">Rhodotorula toruloides</name>
    <name type="common">Yeast</name>
    <name type="synonym">Rhodosporidium toruloides</name>
    <dbReference type="NCBI Taxonomy" id="5286"/>
    <lineage>
        <taxon>Eukaryota</taxon>
        <taxon>Fungi</taxon>
        <taxon>Dikarya</taxon>
        <taxon>Basidiomycota</taxon>
        <taxon>Pucciniomycotina</taxon>
        <taxon>Microbotryomycetes</taxon>
        <taxon>Sporidiobolales</taxon>
        <taxon>Sporidiobolaceae</taxon>
        <taxon>Rhodotorula</taxon>
    </lineage>
</organism>
<reference evidence="1 2" key="1">
    <citation type="journal article" date="2018" name="Elife">
        <title>Functional genomics of lipid metabolism in the oleaginous yeast Rhodosporidium toruloides.</title>
        <authorList>
            <person name="Coradetti S.T."/>
            <person name="Pinel D."/>
            <person name="Geiselman G."/>
            <person name="Ito M."/>
            <person name="Mondo S."/>
            <person name="Reilly M.C."/>
            <person name="Cheng Y.F."/>
            <person name="Bauer S."/>
            <person name="Grigoriev I."/>
            <person name="Gladden J.M."/>
            <person name="Simmons B.A."/>
            <person name="Brem R."/>
            <person name="Arkin A.P."/>
            <person name="Skerker J.M."/>
        </authorList>
    </citation>
    <scope>NUCLEOTIDE SEQUENCE [LARGE SCALE GENOMIC DNA]</scope>
    <source>
        <strain evidence="1 2">NBRC 0880</strain>
    </source>
</reference>
<dbReference type="Proteomes" id="UP000239560">
    <property type="component" value="Unassembled WGS sequence"/>
</dbReference>
<name>A0A2T0A1Q1_RHOTO</name>
<dbReference type="EMBL" id="LCTV02000011">
    <property type="protein sequence ID" value="PRQ71932.1"/>
    <property type="molecule type" value="Genomic_DNA"/>
</dbReference>
<evidence type="ECO:0008006" key="3">
    <source>
        <dbReference type="Google" id="ProtNLM"/>
    </source>
</evidence>
<evidence type="ECO:0000313" key="1">
    <source>
        <dbReference type="EMBL" id="PRQ71932.1"/>
    </source>
</evidence>